<keyword evidence="1" id="KW-1133">Transmembrane helix</keyword>
<feature type="transmembrane region" description="Helical" evidence="1">
    <location>
        <begin position="282"/>
        <end position="302"/>
    </location>
</feature>
<evidence type="ECO:0000313" key="2">
    <source>
        <dbReference type="EMBL" id="MEQ2365184.1"/>
    </source>
</evidence>
<proteinExistence type="predicted"/>
<dbReference type="InterPro" id="IPR003474">
    <property type="entry name" value="Glcn_transporter"/>
</dbReference>
<feature type="transmembrane region" description="Helical" evidence="1">
    <location>
        <begin position="30"/>
        <end position="50"/>
    </location>
</feature>
<dbReference type="PANTHER" id="PTHR30354:SF7">
    <property type="entry name" value="BLL7963 PROTEIN"/>
    <property type="match status" value="1"/>
</dbReference>
<dbReference type="Pfam" id="PF02447">
    <property type="entry name" value="GntP_permease"/>
    <property type="match status" value="1"/>
</dbReference>
<comment type="caution">
    <text evidence="2">The sequence shown here is derived from an EMBL/GenBank/DDBJ whole genome shotgun (WGS) entry which is preliminary data.</text>
</comment>
<gene>
    <name evidence="2" type="ORF">WMO25_08740</name>
</gene>
<feature type="transmembrane region" description="Helical" evidence="1">
    <location>
        <begin position="240"/>
        <end position="262"/>
    </location>
</feature>
<dbReference type="RefSeq" id="WP_349085019.1">
    <property type="nucleotide sequence ID" value="NZ_JBBMEK010000093.1"/>
</dbReference>
<dbReference type="PANTHER" id="PTHR30354">
    <property type="entry name" value="GNT FAMILY GLUCONATE TRANSPORTER"/>
    <property type="match status" value="1"/>
</dbReference>
<evidence type="ECO:0000256" key="1">
    <source>
        <dbReference type="SAM" id="Phobius"/>
    </source>
</evidence>
<keyword evidence="1" id="KW-0812">Transmembrane</keyword>
<accession>A0ABV1B438</accession>
<feature type="transmembrane region" description="Helical" evidence="1">
    <location>
        <begin position="71"/>
        <end position="96"/>
    </location>
</feature>
<organism evidence="2 3">
    <name type="scientific">Coprococcus intestinihominis</name>
    <dbReference type="NCBI Taxonomy" id="3133154"/>
    <lineage>
        <taxon>Bacteria</taxon>
        <taxon>Bacillati</taxon>
        <taxon>Bacillota</taxon>
        <taxon>Clostridia</taxon>
        <taxon>Lachnospirales</taxon>
        <taxon>Lachnospiraceae</taxon>
        <taxon>Coprococcus</taxon>
    </lineage>
</organism>
<reference evidence="2 3" key="1">
    <citation type="submission" date="2024-03" db="EMBL/GenBank/DDBJ databases">
        <title>Human intestinal bacterial collection.</title>
        <authorList>
            <person name="Pauvert C."/>
            <person name="Hitch T.C.A."/>
            <person name="Clavel T."/>
        </authorList>
    </citation>
    <scope>NUCLEOTIDE SEQUENCE [LARGE SCALE GENOMIC DNA]</scope>
    <source>
        <strain evidence="2 3">CLA-AA-H190</strain>
    </source>
</reference>
<dbReference type="EMBL" id="JBBMEK010000093">
    <property type="protein sequence ID" value="MEQ2365184.1"/>
    <property type="molecule type" value="Genomic_DNA"/>
</dbReference>
<name>A0ABV1B438_9FIRM</name>
<feature type="transmembrane region" description="Helical" evidence="1">
    <location>
        <begin position="445"/>
        <end position="468"/>
    </location>
</feature>
<feature type="transmembrane region" description="Helical" evidence="1">
    <location>
        <begin position="183"/>
        <end position="204"/>
    </location>
</feature>
<dbReference type="Proteomes" id="UP001469749">
    <property type="component" value="Unassembled WGS sequence"/>
</dbReference>
<feature type="transmembrane region" description="Helical" evidence="1">
    <location>
        <begin position="145"/>
        <end position="163"/>
    </location>
</feature>
<sequence>MLSVLAIVISLVLLIYLGYKGWSIVLLAPILALLAAVLTAIVTGGEFHILATYTEVFMTNMAGYVKSYFPFFLLGAIFGTVMDQSGSAMAIADFIFDKLGKGKEALAVVLACAVITYGGVSLFVAAFAIYPIGAVLFRKAGIPKRFLPGCIALGAFTFTMTAIPGTPQIQNTIPMKYFGTDVFAAPILGIIAALIMFIGGMAWLTTRIKHAMAKGEGYGDHPNETLAQIDHSNLPSFGTAIIPVIAVIVVNFVLSKVVFVAANADKYAYLEGKPYNTALASVAGTWALVIALIVGIILVIIFNAKRFKKGIVETLKEGVSGSFLAVMNTASEVGYGNVVKTLAGYEILAHAMLALSAGNPLVGGAISTSVLAGVTGSASGGMSIALATFADTFSKQAEAMGISHEVLHRVVAVASGGMDTLPHNGAVITLLAVTGMTHKESYVDIGMNTVIIPLLSCVVIIILGSIGIC</sequence>
<keyword evidence="3" id="KW-1185">Reference proteome</keyword>
<feature type="transmembrane region" description="Helical" evidence="1">
    <location>
        <begin position="108"/>
        <end position="133"/>
    </location>
</feature>
<evidence type="ECO:0000313" key="3">
    <source>
        <dbReference type="Proteomes" id="UP001469749"/>
    </source>
</evidence>
<protein>
    <submittedName>
        <fullName evidence="2">GntP family permease</fullName>
    </submittedName>
</protein>
<keyword evidence="1" id="KW-0472">Membrane</keyword>